<evidence type="ECO:0000256" key="2">
    <source>
        <dbReference type="ARBA" id="ARBA00022475"/>
    </source>
</evidence>
<dbReference type="InterPro" id="IPR010432">
    <property type="entry name" value="RDD"/>
</dbReference>
<gene>
    <name evidence="8" type="ORF">EBO15_28950</name>
</gene>
<proteinExistence type="predicted"/>
<evidence type="ECO:0000313" key="9">
    <source>
        <dbReference type="Proteomes" id="UP000282674"/>
    </source>
</evidence>
<evidence type="ECO:0000256" key="3">
    <source>
        <dbReference type="ARBA" id="ARBA00022692"/>
    </source>
</evidence>
<organism evidence="8 9">
    <name type="scientific">Actinomadura harenae</name>
    <dbReference type="NCBI Taxonomy" id="2483351"/>
    <lineage>
        <taxon>Bacteria</taxon>
        <taxon>Bacillati</taxon>
        <taxon>Actinomycetota</taxon>
        <taxon>Actinomycetes</taxon>
        <taxon>Streptosporangiales</taxon>
        <taxon>Thermomonosporaceae</taxon>
        <taxon>Actinomadura</taxon>
    </lineage>
</organism>
<evidence type="ECO:0000256" key="5">
    <source>
        <dbReference type="ARBA" id="ARBA00023136"/>
    </source>
</evidence>
<keyword evidence="4 6" id="KW-1133">Transmembrane helix</keyword>
<dbReference type="Pfam" id="PF06271">
    <property type="entry name" value="RDD"/>
    <property type="match status" value="1"/>
</dbReference>
<comment type="subcellular location">
    <subcellularLocation>
        <location evidence="1">Cell membrane</location>
        <topology evidence="1">Multi-pass membrane protein</topology>
    </subcellularLocation>
</comment>
<protein>
    <submittedName>
        <fullName evidence="8">RDD family protein</fullName>
    </submittedName>
</protein>
<sequence>MGYMTEGFSAHSGRGCMAGMSVEPIFVLVRDGGEPVEGGRPVLVVAGVTRRVVGRVLDVVVMGAAVALIALVATRVMEVAGPKGAAAVMGVMTVADMAVVLLLRTGALALFGWTVGQRLAGTRVVDAGTGEPFRGWRAAAGRRYVRRSRASLGVLDDLLSLTSDRALRRCDHDRRAGTIVVRAGRAHPRPPGV</sequence>
<keyword evidence="3 6" id="KW-0812">Transmembrane</keyword>
<evidence type="ECO:0000256" key="6">
    <source>
        <dbReference type="SAM" id="Phobius"/>
    </source>
</evidence>
<comment type="caution">
    <text evidence="8">The sequence shown here is derived from an EMBL/GenBank/DDBJ whole genome shotgun (WGS) entry which is preliminary data.</text>
</comment>
<feature type="domain" description="RDD" evidence="7">
    <location>
        <begin position="45"/>
        <end position="144"/>
    </location>
</feature>
<reference evidence="8 9" key="1">
    <citation type="submission" date="2018-10" db="EMBL/GenBank/DDBJ databases">
        <title>Isolation from soil.</title>
        <authorList>
            <person name="Hu J."/>
        </authorList>
    </citation>
    <scope>NUCLEOTIDE SEQUENCE [LARGE SCALE GENOMIC DNA]</scope>
    <source>
        <strain evidence="8 9">NEAU-Ht49</strain>
    </source>
</reference>
<name>A0A3M2LQE1_9ACTN</name>
<evidence type="ECO:0000259" key="7">
    <source>
        <dbReference type="Pfam" id="PF06271"/>
    </source>
</evidence>
<feature type="transmembrane region" description="Helical" evidence="6">
    <location>
        <begin position="56"/>
        <end position="74"/>
    </location>
</feature>
<dbReference type="Proteomes" id="UP000282674">
    <property type="component" value="Unassembled WGS sequence"/>
</dbReference>
<dbReference type="AlphaFoldDB" id="A0A3M2LQE1"/>
<evidence type="ECO:0000256" key="4">
    <source>
        <dbReference type="ARBA" id="ARBA00022989"/>
    </source>
</evidence>
<dbReference type="PANTHER" id="PTHR36115">
    <property type="entry name" value="PROLINE-RICH ANTIGEN HOMOLOG-RELATED"/>
    <property type="match status" value="1"/>
</dbReference>
<dbReference type="PANTHER" id="PTHR36115:SF4">
    <property type="entry name" value="MEMBRANE PROTEIN"/>
    <property type="match status" value="1"/>
</dbReference>
<keyword evidence="9" id="KW-1185">Reference proteome</keyword>
<evidence type="ECO:0000256" key="1">
    <source>
        <dbReference type="ARBA" id="ARBA00004651"/>
    </source>
</evidence>
<evidence type="ECO:0000313" key="8">
    <source>
        <dbReference type="EMBL" id="RMI39704.1"/>
    </source>
</evidence>
<feature type="transmembrane region" description="Helical" evidence="6">
    <location>
        <begin position="86"/>
        <end position="113"/>
    </location>
</feature>
<dbReference type="InterPro" id="IPR051791">
    <property type="entry name" value="Pra-immunoreactive"/>
</dbReference>
<dbReference type="GO" id="GO:0005886">
    <property type="term" value="C:plasma membrane"/>
    <property type="evidence" value="ECO:0007669"/>
    <property type="project" value="UniProtKB-SubCell"/>
</dbReference>
<accession>A0A3M2LQE1</accession>
<keyword evidence="2" id="KW-1003">Cell membrane</keyword>
<dbReference type="EMBL" id="RFFG01000063">
    <property type="protein sequence ID" value="RMI39704.1"/>
    <property type="molecule type" value="Genomic_DNA"/>
</dbReference>
<keyword evidence="5 6" id="KW-0472">Membrane</keyword>